<dbReference type="Gene3D" id="2.40.160.10">
    <property type="entry name" value="Porin"/>
    <property type="match status" value="2"/>
</dbReference>
<dbReference type="InterPro" id="IPR001925">
    <property type="entry name" value="Porin_Euk"/>
</dbReference>
<proteinExistence type="inferred from homology"/>
<dbReference type="GO" id="GO:0008308">
    <property type="term" value="F:voltage-gated monoatomic anion channel activity"/>
    <property type="evidence" value="ECO:0007669"/>
    <property type="project" value="InterPro"/>
</dbReference>
<dbReference type="InterPro" id="IPR027246">
    <property type="entry name" value="Porin_Euk/Tom40"/>
</dbReference>
<gene>
    <name evidence="2" type="ORF">LWI29_006117</name>
</gene>
<name>A0AA39RUY5_ACESA</name>
<dbReference type="Pfam" id="PF01459">
    <property type="entry name" value="Porin_3"/>
    <property type="match status" value="2"/>
</dbReference>
<evidence type="ECO:0008006" key="4">
    <source>
        <dbReference type="Google" id="ProtNLM"/>
    </source>
</evidence>
<dbReference type="GO" id="GO:0005741">
    <property type="term" value="C:mitochondrial outer membrane"/>
    <property type="evidence" value="ECO:0007669"/>
    <property type="project" value="InterPro"/>
</dbReference>
<dbReference type="CDD" id="cd07306">
    <property type="entry name" value="Porin3_VDAC"/>
    <property type="match status" value="1"/>
</dbReference>
<evidence type="ECO:0000313" key="3">
    <source>
        <dbReference type="Proteomes" id="UP001168877"/>
    </source>
</evidence>
<reference evidence="2" key="1">
    <citation type="journal article" date="2022" name="Plant J.">
        <title>Strategies of tolerance reflected in two North American maple genomes.</title>
        <authorList>
            <person name="McEvoy S.L."/>
            <person name="Sezen U.U."/>
            <person name="Trouern-Trend A."/>
            <person name="McMahon S.M."/>
            <person name="Schaberg P.G."/>
            <person name="Yang J."/>
            <person name="Wegrzyn J.L."/>
            <person name="Swenson N.G."/>
        </authorList>
    </citation>
    <scope>NUCLEOTIDE SEQUENCE</scope>
    <source>
        <strain evidence="2">NS2018</strain>
    </source>
</reference>
<reference evidence="2" key="2">
    <citation type="submission" date="2023-06" db="EMBL/GenBank/DDBJ databases">
        <authorList>
            <person name="Swenson N.G."/>
            <person name="Wegrzyn J.L."/>
            <person name="Mcevoy S.L."/>
        </authorList>
    </citation>
    <scope>NUCLEOTIDE SEQUENCE</scope>
    <source>
        <strain evidence="2">NS2018</strain>
        <tissue evidence="2">Leaf</tissue>
    </source>
</reference>
<sequence>MRETNGGGADERNRLLISYGLSTVVRDTVGRKGFVTEGEGGWLWCSMAAAARGWWWLGFGCLSCGGLDLLNKGYIKDDVFSISKSSSIGVVQSTTVVKHGRLSTSNIVASYKNATVDVKIDSKPHLSSTLGFRGNFSPSTRTIFTLKLPDYSSSELKFQYLHENAALASSFVLNRSPTVAISAAIGDPRITFGVEAEYKTSRSFTKYDAGIHVENHKCNASIILSNKVDLLKASYMHQFDQPMKVAMAAEISRRFSTKENTLTVGGSCEVDRRTALKVKLNNHGKLNTLLLHRFRQKSYLSVSSEINMKGLDKTPRIGLATFSSAVENGRHSNSNIAAKYAYKNATVYVNVDSKSNLSATIGFHGQFLPSTKTIATLKLPDYSSSKLKFQYLYKHNALVTSLVLSQSPSVRLTATIGNPTMAFRMKAVCKTGHGSNYDAGIHLANPNCNASIILANKCDLLKASYVHRFHQPVKIAVGAEITRRYSTKENTFTVAGSCKVDQMTTLTARVNNHGKLDTLLLRKIRRKFSLSISGEFDTKALDKVPRIGLVLALML</sequence>
<evidence type="ECO:0000313" key="2">
    <source>
        <dbReference type="EMBL" id="KAK0580776.1"/>
    </source>
</evidence>
<dbReference type="EMBL" id="JAUESC010000384">
    <property type="protein sequence ID" value="KAK0580776.1"/>
    <property type="molecule type" value="Genomic_DNA"/>
</dbReference>
<dbReference type="AlphaFoldDB" id="A0AA39RUY5"/>
<dbReference type="Proteomes" id="UP001168877">
    <property type="component" value="Unassembled WGS sequence"/>
</dbReference>
<organism evidence="2 3">
    <name type="scientific">Acer saccharum</name>
    <name type="common">Sugar maple</name>
    <dbReference type="NCBI Taxonomy" id="4024"/>
    <lineage>
        <taxon>Eukaryota</taxon>
        <taxon>Viridiplantae</taxon>
        <taxon>Streptophyta</taxon>
        <taxon>Embryophyta</taxon>
        <taxon>Tracheophyta</taxon>
        <taxon>Spermatophyta</taxon>
        <taxon>Magnoliopsida</taxon>
        <taxon>eudicotyledons</taxon>
        <taxon>Gunneridae</taxon>
        <taxon>Pentapetalae</taxon>
        <taxon>rosids</taxon>
        <taxon>malvids</taxon>
        <taxon>Sapindales</taxon>
        <taxon>Sapindaceae</taxon>
        <taxon>Hippocastanoideae</taxon>
        <taxon>Acereae</taxon>
        <taxon>Acer</taxon>
    </lineage>
</organism>
<dbReference type="InterPro" id="IPR023614">
    <property type="entry name" value="Porin_dom_sf"/>
</dbReference>
<comment type="caution">
    <text evidence="2">The sequence shown here is derived from an EMBL/GenBank/DDBJ whole genome shotgun (WGS) entry which is preliminary data.</text>
</comment>
<accession>A0AA39RUY5</accession>
<dbReference type="PANTHER" id="PTHR11743">
    <property type="entry name" value="VOLTAGE-DEPENDENT ANION-SELECTIVE CHANNEL"/>
    <property type="match status" value="1"/>
</dbReference>
<dbReference type="PANTHER" id="PTHR11743:SF59">
    <property type="entry name" value="MITOCHONDRIAL OUTER MEMBRANE PROTEIN PORIN 2-LIKE ISOFORM X1"/>
    <property type="match status" value="1"/>
</dbReference>
<evidence type="ECO:0000256" key="1">
    <source>
        <dbReference type="ARBA" id="ARBA00009624"/>
    </source>
</evidence>
<comment type="similarity">
    <text evidence="1">Belongs to the eukaryotic mitochondrial porin (TC 1.B.8.1) family.</text>
</comment>
<keyword evidence="3" id="KW-1185">Reference proteome</keyword>
<protein>
    <recommendedName>
        <fullName evidence="4">Mitochondrial outer membrane protein porin 2-like</fullName>
    </recommendedName>
</protein>